<evidence type="ECO:0000313" key="2">
    <source>
        <dbReference type="EMBL" id="CAG8638799.1"/>
    </source>
</evidence>
<feature type="non-terminal residue" evidence="2">
    <location>
        <position position="41"/>
    </location>
</feature>
<dbReference type="Proteomes" id="UP000789759">
    <property type="component" value="Unassembled WGS sequence"/>
</dbReference>
<dbReference type="AlphaFoldDB" id="A0A9N9DHA3"/>
<name>A0A9N9DHA3_9GLOM</name>
<evidence type="ECO:0000313" key="3">
    <source>
        <dbReference type="Proteomes" id="UP000789759"/>
    </source>
</evidence>
<proteinExistence type="predicted"/>
<reference evidence="2" key="1">
    <citation type="submission" date="2021-06" db="EMBL/GenBank/DDBJ databases">
        <authorList>
            <person name="Kallberg Y."/>
            <person name="Tangrot J."/>
            <person name="Rosling A."/>
        </authorList>
    </citation>
    <scope>NUCLEOTIDE SEQUENCE</scope>
    <source>
        <strain evidence="2">FL966</strain>
    </source>
</reference>
<sequence length="41" mass="4774">MSNSSPSEFRRLPISQQDIDLNKEPREINELVNELKLNFGD</sequence>
<dbReference type="EMBL" id="CAJVQA010006344">
    <property type="protein sequence ID" value="CAG8638799.1"/>
    <property type="molecule type" value="Genomic_DNA"/>
</dbReference>
<comment type="caution">
    <text evidence="2">The sequence shown here is derived from an EMBL/GenBank/DDBJ whole genome shotgun (WGS) entry which is preliminary data.</text>
</comment>
<keyword evidence="3" id="KW-1185">Reference proteome</keyword>
<protein>
    <submittedName>
        <fullName evidence="2">13990_t:CDS:1</fullName>
    </submittedName>
</protein>
<organism evidence="2 3">
    <name type="scientific">Cetraspora pellucida</name>
    <dbReference type="NCBI Taxonomy" id="1433469"/>
    <lineage>
        <taxon>Eukaryota</taxon>
        <taxon>Fungi</taxon>
        <taxon>Fungi incertae sedis</taxon>
        <taxon>Mucoromycota</taxon>
        <taxon>Glomeromycotina</taxon>
        <taxon>Glomeromycetes</taxon>
        <taxon>Diversisporales</taxon>
        <taxon>Gigasporaceae</taxon>
        <taxon>Cetraspora</taxon>
    </lineage>
</organism>
<evidence type="ECO:0000256" key="1">
    <source>
        <dbReference type="SAM" id="MobiDB-lite"/>
    </source>
</evidence>
<accession>A0A9N9DHA3</accession>
<feature type="region of interest" description="Disordered" evidence="1">
    <location>
        <begin position="1"/>
        <end position="21"/>
    </location>
</feature>
<gene>
    <name evidence="2" type="ORF">CPELLU_LOCUS8749</name>
</gene>